<comment type="catalytic activity">
    <reaction evidence="3">
        <text>[protein]-peptidylproline (omega=180) = [protein]-peptidylproline (omega=0)</text>
        <dbReference type="Rhea" id="RHEA:16237"/>
        <dbReference type="Rhea" id="RHEA-COMP:10747"/>
        <dbReference type="Rhea" id="RHEA-COMP:10748"/>
        <dbReference type="ChEBI" id="CHEBI:83833"/>
        <dbReference type="ChEBI" id="CHEBI:83834"/>
        <dbReference type="EC" id="5.2.1.8"/>
    </reaction>
</comment>
<dbReference type="GO" id="GO:0016018">
    <property type="term" value="F:cyclosporin A binding"/>
    <property type="evidence" value="ECO:0007669"/>
    <property type="project" value="TreeGrafter"/>
</dbReference>
<dbReference type="Gene3D" id="2.40.100.10">
    <property type="entry name" value="Cyclophilin-like"/>
    <property type="match status" value="1"/>
</dbReference>
<accession>A0A7S0BXG8</accession>
<organism evidence="5">
    <name type="scientific">Proboscia inermis</name>
    <dbReference type="NCBI Taxonomy" id="420281"/>
    <lineage>
        <taxon>Eukaryota</taxon>
        <taxon>Sar</taxon>
        <taxon>Stramenopiles</taxon>
        <taxon>Ochrophyta</taxon>
        <taxon>Bacillariophyta</taxon>
        <taxon>Coscinodiscophyceae</taxon>
        <taxon>Rhizosoleniophycidae</taxon>
        <taxon>Rhizosoleniales</taxon>
        <taxon>Rhizosoleniaceae</taxon>
        <taxon>Proboscia</taxon>
    </lineage>
</organism>
<evidence type="ECO:0000259" key="4">
    <source>
        <dbReference type="PROSITE" id="PS50072"/>
    </source>
</evidence>
<dbReference type="GO" id="GO:0003755">
    <property type="term" value="F:peptidyl-prolyl cis-trans isomerase activity"/>
    <property type="evidence" value="ECO:0007669"/>
    <property type="project" value="UniProtKB-UniRule"/>
</dbReference>
<dbReference type="GO" id="GO:0005737">
    <property type="term" value="C:cytoplasm"/>
    <property type="evidence" value="ECO:0007669"/>
    <property type="project" value="TreeGrafter"/>
</dbReference>
<keyword evidence="3" id="KW-0732">Signal</keyword>
<keyword evidence="1 3" id="KW-0697">Rotamase</keyword>
<dbReference type="Pfam" id="PF00160">
    <property type="entry name" value="Pro_isomerase"/>
    <property type="match status" value="1"/>
</dbReference>
<dbReference type="GO" id="GO:0006457">
    <property type="term" value="P:protein folding"/>
    <property type="evidence" value="ECO:0007669"/>
    <property type="project" value="InterPro"/>
</dbReference>
<dbReference type="PANTHER" id="PTHR11071:SF561">
    <property type="entry name" value="PEPTIDYL-PROLYL CIS-TRANS ISOMERASE D-RELATED"/>
    <property type="match status" value="1"/>
</dbReference>
<gene>
    <name evidence="5" type="ORF">PINE0816_LOCUS1417</name>
</gene>
<comment type="similarity">
    <text evidence="3">Belongs to the cyclophilin-type PPIase family.</text>
</comment>
<feature type="signal peptide" evidence="3">
    <location>
        <begin position="1"/>
        <end position="17"/>
    </location>
</feature>
<dbReference type="PRINTS" id="PR00153">
    <property type="entry name" value="CSAPPISMRASE"/>
</dbReference>
<dbReference type="InterPro" id="IPR029000">
    <property type="entry name" value="Cyclophilin-like_dom_sf"/>
</dbReference>
<evidence type="ECO:0000256" key="2">
    <source>
        <dbReference type="ARBA" id="ARBA00023235"/>
    </source>
</evidence>
<dbReference type="FunFam" id="2.40.100.10:FF:000023">
    <property type="entry name" value="Peptidyl-prolyl cis-trans isomerase"/>
    <property type="match status" value="1"/>
</dbReference>
<keyword evidence="2 3" id="KW-0413">Isomerase</keyword>
<feature type="chain" id="PRO_5031595264" description="Peptidyl-prolyl cis-trans isomerase" evidence="3">
    <location>
        <begin position="18"/>
        <end position="222"/>
    </location>
</feature>
<feature type="domain" description="PPIase cyclophilin-type" evidence="4">
    <location>
        <begin position="65"/>
        <end position="221"/>
    </location>
</feature>
<evidence type="ECO:0000256" key="1">
    <source>
        <dbReference type="ARBA" id="ARBA00023110"/>
    </source>
</evidence>
<reference evidence="5" key="1">
    <citation type="submission" date="2021-01" db="EMBL/GenBank/DDBJ databases">
        <authorList>
            <person name="Corre E."/>
            <person name="Pelletier E."/>
            <person name="Niang G."/>
            <person name="Scheremetjew M."/>
            <person name="Finn R."/>
            <person name="Kale V."/>
            <person name="Holt S."/>
            <person name="Cochrane G."/>
            <person name="Meng A."/>
            <person name="Brown T."/>
            <person name="Cohen L."/>
        </authorList>
    </citation>
    <scope>NUCLEOTIDE SEQUENCE</scope>
    <source>
        <strain evidence="5">CCAP1064/1</strain>
    </source>
</reference>
<comment type="function">
    <text evidence="3">PPIases accelerate the folding of proteins. It catalyzes the cis-trans isomerization of proline imidic peptide bonds in oligopeptides.</text>
</comment>
<dbReference type="InterPro" id="IPR020892">
    <property type="entry name" value="Cyclophilin-type_PPIase_CS"/>
</dbReference>
<dbReference type="EC" id="5.2.1.8" evidence="3"/>
<proteinExistence type="inferred from homology"/>
<dbReference type="PANTHER" id="PTHR11071">
    <property type="entry name" value="PEPTIDYL-PROLYL CIS-TRANS ISOMERASE"/>
    <property type="match status" value="1"/>
</dbReference>
<evidence type="ECO:0000256" key="3">
    <source>
        <dbReference type="RuleBase" id="RU363019"/>
    </source>
</evidence>
<protein>
    <recommendedName>
        <fullName evidence="3">Peptidyl-prolyl cis-trans isomerase</fullName>
        <shortName evidence="3">PPIase</shortName>
        <ecNumber evidence="3">5.2.1.8</ecNumber>
    </recommendedName>
</protein>
<dbReference type="EMBL" id="HBEL01003032">
    <property type="protein sequence ID" value="CAD8405308.1"/>
    <property type="molecule type" value="Transcribed_RNA"/>
</dbReference>
<dbReference type="PROSITE" id="PS00170">
    <property type="entry name" value="CSA_PPIASE_1"/>
    <property type="match status" value="1"/>
</dbReference>
<dbReference type="SUPFAM" id="SSF50891">
    <property type="entry name" value="Cyclophilin-like"/>
    <property type="match status" value="1"/>
</dbReference>
<dbReference type="InterPro" id="IPR002130">
    <property type="entry name" value="Cyclophilin-type_PPIase_dom"/>
</dbReference>
<sequence>MKVLLAVIAASTGVTIAFQPKITPYIKKFDTNPIYDNSRSQLNMVGGFFQGLFGKKDAPITDTVYFDITIGNEDAGRIEIGLYGGVVPKTADNFKQLCVGSPGFGYKGSAFHRIIPEFMCQGGDFTNGNGTGGKSIYGRTFDDENFEIAHGGAGTMSMANAGPNTNGSQFFICTNDTPWLNGKHTVFGKITKGMDVVRKIERCGAMNGMPREKVVIKDSGAL</sequence>
<evidence type="ECO:0000313" key="5">
    <source>
        <dbReference type="EMBL" id="CAD8405308.1"/>
    </source>
</evidence>
<dbReference type="AlphaFoldDB" id="A0A7S0BXG8"/>
<name>A0A7S0BXG8_9STRA</name>
<dbReference type="PROSITE" id="PS50072">
    <property type="entry name" value="CSA_PPIASE_2"/>
    <property type="match status" value="1"/>
</dbReference>